<evidence type="ECO:0000256" key="4">
    <source>
        <dbReference type="ARBA" id="ARBA00023128"/>
    </source>
</evidence>
<dbReference type="AlphaFoldDB" id="A0A443S5Q9"/>
<comment type="caution">
    <text evidence="11">The sequence shown here is derived from an EMBL/GenBank/DDBJ whole genome shotgun (WGS) entry which is preliminary data.</text>
</comment>
<dbReference type="GO" id="GO:0003723">
    <property type="term" value="F:RNA binding"/>
    <property type="evidence" value="ECO:0007669"/>
    <property type="project" value="InterPro"/>
</dbReference>
<dbReference type="Gene3D" id="3.30.160.20">
    <property type="match status" value="1"/>
</dbReference>
<dbReference type="GO" id="GO:0005840">
    <property type="term" value="C:ribosome"/>
    <property type="evidence" value="ECO:0007669"/>
    <property type="project" value="UniProtKB-KW"/>
</dbReference>
<gene>
    <name evidence="11" type="ORF">B4U80_08273</name>
</gene>
<dbReference type="Pfam" id="PF21251">
    <property type="entry name" value="Ribosomal_uS5m_N"/>
    <property type="match status" value="1"/>
</dbReference>
<dbReference type="Pfam" id="PF00333">
    <property type="entry name" value="Ribosomal_S5"/>
    <property type="match status" value="1"/>
</dbReference>
<dbReference type="Gene3D" id="3.30.230.10">
    <property type="match status" value="1"/>
</dbReference>
<evidence type="ECO:0000256" key="2">
    <source>
        <dbReference type="ARBA" id="ARBA00008945"/>
    </source>
</evidence>
<dbReference type="InterPro" id="IPR005324">
    <property type="entry name" value="Ribosomal_uS5_C"/>
</dbReference>
<reference evidence="11 12" key="1">
    <citation type="journal article" date="2018" name="Gigascience">
        <title>Genomes of trombidid mites reveal novel predicted allergens and laterally-transferred genes associated with secondary metabolism.</title>
        <authorList>
            <person name="Dong X."/>
            <person name="Chaisiri K."/>
            <person name="Xia D."/>
            <person name="Armstrong S.D."/>
            <person name="Fang Y."/>
            <person name="Donnelly M.J."/>
            <person name="Kadowaki T."/>
            <person name="McGarry J.W."/>
            <person name="Darby A.C."/>
            <person name="Makepeace B.L."/>
        </authorList>
    </citation>
    <scope>NUCLEOTIDE SEQUENCE [LARGE SCALE GENOMIC DNA]</scope>
    <source>
        <strain evidence="11">UoL-UT</strain>
    </source>
</reference>
<evidence type="ECO:0000256" key="7">
    <source>
        <dbReference type="ARBA" id="ARBA00041606"/>
    </source>
</evidence>
<protein>
    <recommendedName>
        <fullName evidence="6">Small ribosomal subunit protein uS5m</fullName>
    </recommendedName>
    <alternativeName>
        <fullName evidence="7">28S ribosomal protein S5, mitochondrial</fullName>
    </alternativeName>
</protein>
<dbReference type="SUPFAM" id="SSF54211">
    <property type="entry name" value="Ribosomal protein S5 domain 2-like"/>
    <property type="match status" value="1"/>
</dbReference>
<evidence type="ECO:0000256" key="6">
    <source>
        <dbReference type="ARBA" id="ARBA00039335"/>
    </source>
</evidence>
<evidence type="ECO:0000256" key="8">
    <source>
        <dbReference type="PROSITE-ProRule" id="PRU00268"/>
    </source>
</evidence>
<keyword evidence="5 8" id="KW-0687">Ribonucleoprotein</keyword>
<dbReference type="EMBL" id="NCKV01007660">
    <property type="protein sequence ID" value="RWS22886.1"/>
    <property type="molecule type" value="Genomic_DNA"/>
</dbReference>
<dbReference type="SUPFAM" id="SSF54768">
    <property type="entry name" value="dsRNA-binding domain-like"/>
    <property type="match status" value="1"/>
</dbReference>
<accession>A0A443S5Q9</accession>
<dbReference type="Proteomes" id="UP000288716">
    <property type="component" value="Unassembled WGS sequence"/>
</dbReference>
<evidence type="ECO:0000313" key="12">
    <source>
        <dbReference type="Proteomes" id="UP000288716"/>
    </source>
</evidence>
<sequence>MVWPGLNAPVIRGREVVARERLPEDNDYAENLIRFRNDLDVYKKTTIHPMDRGWSSNKILGRWLGPPEPIDGEEFPQFNTKIVMLKASLEMSSTLGKVRKVKVMAITGNKNGAAGFGIAESRDQWEAIRLACQRAIRNIVSCNIHDGHTLTHDFYSRVEHVQVFAHKKPPGFGIVAHRVLKAICDCIGIKDLFVSINGPKKNYVNIVRAFFIGLIKQKTYQELADEKNLHLVEFREERDYFPVVVASPSSGYVRKREEILPNEVMDFHMHLYNGLIKVQNAPKIPAWTRIDAYGKYLQFWHMYRSRQNVRVYLKAKYGGLESFLTIREKEDRQKRKALLSQQSDEKQESVQQ</sequence>
<dbReference type="GO" id="GO:0006412">
    <property type="term" value="P:translation"/>
    <property type="evidence" value="ECO:0007669"/>
    <property type="project" value="InterPro"/>
</dbReference>
<dbReference type="GO" id="GO:0005739">
    <property type="term" value="C:mitochondrion"/>
    <property type="evidence" value="ECO:0007669"/>
    <property type="project" value="UniProtKB-SubCell"/>
</dbReference>
<dbReference type="InterPro" id="IPR013810">
    <property type="entry name" value="Ribosomal_uS5_N"/>
</dbReference>
<comment type="subcellular location">
    <subcellularLocation>
        <location evidence="1">Mitochondrion</location>
    </subcellularLocation>
</comment>
<dbReference type="InterPro" id="IPR000851">
    <property type="entry name" value="Ribosomal_uS5"/>
</dbReference>
<keyword evidence="12" id="KW-1185">Reference proteome</keyword>
<organism evidence="11 12">
    <name type="scientific">Leptotrombidium deliense</name>
    <dbReference type="NCBI Taxonomy" id="299467"/>
    <lineage>
        <taxon>Eukaryota</taxon>
        <taxon>Metazoa</taxon>
        <taxon>Ecdysozoa</taxon>
        <taxon>Arthropoda</taxon>
        <taxon>Chelicerata</taxon>
        <taxon>Arachnida</taxon>
        <taxon>Acari</taxon>
        <taxon>Acariformes</taxon>
        <taxon>Trombidiformes</taxon>
        <taxon>Prostigmata</taxon>
        <taxon>Anystina</taxon>
        <taxon>Parasitengona</taxon>
        <taxon>Trombiculoidea</taxon>
        <taxon>Trombiculidae</taxon>
        <taxon>Leptotrombidium</taxon>
    </lineage>
</organism>
<dbReference type="OrthoDB" id="309483at2759"/>
<evidence type="ECO:0000256" key="1">
    <source>
        <dbReference type="ARBA" id="ARBA00004173"/>
    </source>
</evidence>
<evidence type="ECO:0000256" key="3">
    <source>
        <dbReference type="ARBA" id="ARBA00022980"/>
    </source>
</evidence>
<dbReference type="InterPro" id="IPR014721">
    <property type="entry name" value="Ribsml_uS5_D2-typ_fold_subgr"/>
</dbReference>
<dbReference type="VEuPathDB" id="VectorBase:LDEU009154"/>
<comment type="similarity">
    <text evidence="2 9">Belongs to the universal ribosomal protein uS5 family.</text>
</comment>
<dbReference type="Pfam" id="PF03719">
    <property type="entry name" value="Ribosomal_S5_C"/>
    <property type="match status" value="1"/>
</dbReference>
<evidence type="ECO:0000313" key="11">
    <source>
        <dbReference type="EMBL" id="RWS22886.1"/>
    </source>
</evidence>
<name>A0A443S5Q9_9ACAR</name>
<evidence type="ECO:0000259" key="10">
    <source>
        <dbReference type="PROSITE" id="PS50881"/>
    </source>
</evidence>
<dbReference type="GO" id="GO:0003735">
    <property type="term" value="F:structural constituent of ribosome"/>
    <property type="evidence" value="ECO:0007669"/>
    <property type="project" value="UniProtKB-UniRule"/>
</dbReference>
<evidence type="ECO:0000256" key="5">
    <source>
        <dbReference type="ARBA" id="ARBA00023274"/>
    </source>
</evidence>
<keyword evidence="3 8" id="KW-0689">Ribosomal protein</keyword>
<keyword evidence="4" id="KW-0496">Mitochondrion</keyword>
<feature type="domain" description="S5 DRBM" evidence="10">
    <location>
        <begin position="79"/>
        <end position="142"/>
    </location>
</feature>
<dbReference type="PANTHER" id="PTHR48277">
    <property type="entry name" value="MITOCHONDRIAL RIBOSOMAL PROTEIN S5"/>
    <property type="match status" value="1"/>
</dbReference>
<dbReference type="GO" id="GO:1990904">
    <property type="term" value="C:ribonucleoprotein complex"/>
    <property type="evidence" value="ECO:0007669"/>
    <property type="project" value="UniProtKB-UniRule"/>
</dbReference>
<dbReference type="InterPro" id="IPR020568">
    <property type="entry name" value="Ribosomal_Su5_D2-typ_SF"/>
</dbReference>
<dbReference type="FunFam" id="3.30.230.10:FF:000002">
    <property type="entry name" value="30S ribosomal protein S5"/>
    <property type="match status" value="1"/>
</dbReference>
<dbReference type="STRING" id="299467.A0A443S5Q9"/>
<proteinExistence type="inferred from homology"/>
<dbReference type="PROSITE" id="PS50881">
    <property type="entry name" value="S5_DSRBD"/>
    <property type="match status" value="1"/>
</dbReference>
<dbReference type="InterPro" id="IPR048584">
    <property type="entry name" value="Ribosomal_uS5m_N"/>
</dbReference>
<evidence type="ECO:0000256" key="9">
    <source>
        <dbReference type="RuleBase" id="RU003823"/>
    </source>
</evidence>
<dbReference type="PANTHER" id="PTHR48277:SF1">
    <property type="entry name" value="MITOCHONDRIAL RIBOSOMAL PROTEIN S5"/>
    <property type="match status" value="1"/>
</dbReference>